<protein>
    <submittedName>
        <fullName evidence="2">Uncharacterized protein</fullName>
    </submittedName>
</protein>
<feature type="transmembrane region" description="Helical" evidence="1">
    <location>
        <begin position="141"/>
        <end position="160"/>
    </location>
</feature>
<dbReference type="RefSeq" id="WP_166098223.1">
    <property type="nucleotide sequence ID" value="NZ_JAADJT010000001.1"/>
</dbReference>
<feature type="transmembrane region" description="Helical" evidence="1">
    <location>
        <begin position="180"/>
        <end position="198"/>
    </location>
</feature>
<evidence type="ECO:0000313" key="3">
    <source>
        <dbReference type="Proteomes" id="UP000666369"/>
    </source>
</evidence>
<reference evidence="3" key="1">
    <citation type="submission" date="2023-07" db="EMBL/GenBank/DDBJ databases">
        <title>Duganella aceri sp. nov., isolated from tree sap.</title>
        <authorList>
            <person name="Kim I.S."/>
        </authorList>
    </citation>
    <scope>NUCLEOTIDE SEQUENCE [LARGE SCALE GENOMIC DNA]</scope>
    <source>
        <strain evidence="3">SAP-35</strain>
    </source>
</reference>
<evidence type="ECO:0000256" key="1">
    <source>
        <dbReference type="SAM" id="Phobius"/>
    </source>
</evidence>
<dbReference type="InterPro" id="IPR048130">
    <property type="entry name" value="T6SS_ExIF-like"/>
</dbReference>
<keyword evidence="1" id="KW-1133">Transmembrane helix</keyword>
<dbReference type="EMBL" id="JAADJT010000001">
    <property type="protein sequence ID" value="NGZ83176.1"/>
    <property type="molecule type" value="Genomic_DNA"/>
</dbReference>
<evidence type="ECO:0000313" key="2">
    <source>
        <dbReference type="EMBL" id="NGZ83176.1"/>
    </source>
</evidence>
<comment type="caution">
    <text evidence="2">The sequence shown here is derived from an EMBL/GenBank/DDBJ whole genome shotgun (WGS) entry which is preliminary data.</text>
</comment>
<dbReference type="NCBIfam" id="NF041560">
    <property type="entry name" value="T6SS_Burk_ExIF"/>
    <property type="match status" value="1"/>
</dbReference>
<dbReference type="Proteomes" id="UP000666369">
    <property type="component" value="Unassembled WGS sequence"/>
</dbReference>
<gene>
    <name evidence="2" type="ORF">GW587_02740</name>
</gene>
<organism evidence="2 3">
    <name type="scientific">Duganella aceris</name>
    <dbReference type="NCBI Taxonomy" id="2703883"/>
    <lineage>
        <taxon>Bacteria</taxon>
        <taxon>Pseudomonadati</taxon>
        <taxon>Pseudomonadota</taxon>
        <taxon>Betaproteobacteria</taxon>
        <taxon>Burkholderiales</taxon>
        <taxon>Oxalobacteraceae</taxon>
        <taxon>Telluria group</taxon>
        <taxon>Duganella</taxon>
    </lineage>
</organism>
<keyword evidence="1" id="KW-0472">Membrane</keyword>
<keyword evidence="3" id="KW-1185">Reference proteome</keyword>
<name>A0ABX0FF60_9BURK</name>
<accession>A0ABX0FF60</accession>
<sequence>MVTVINHPCVYGMVRLNGEISDYSVKRDRASFVFTKSDQTKLGVVAIAASLVGMGGQAMSVASSTTSMEEEADYVQFSLNGQLVKGWLWRSPFKNGDMVDVAAEWQADHYEVFGIARPSDKTISLYPHCSRAKTRHIKNAVKWWLIVSIALELGISAIFLTNGWSGVVDFWQELFAEGGWWIPVGLTVFCAIAVACMTKQWMPFVKLSERVFSALALPNPHNIDLVKSSKGRRTEQDTLEFGYMYFRY</sequence>
<keyword evidence="1" id="KW-0812">Transmembrane</keyword>
<proteinExistence type="predicted"/>